<evidence type="ECO:0000256" key="5">
    <source>
        <dbReference type="ARBA" id="ARBA00022776"/>
    </source>
</evidence>
<organism evidence="8 9">
    <name type="scientific">Helicostylum pulchrum</name>
    <dbReference type="NCBI Taxonomy" id="562976"/>
    <lineage>
        <taxon>Eukaryota</taxon>
        <taxon>Fungi</taxon>
        <taxon>Fungi incertae sedis</taxon>
        <taxon>Mucoromycota</taxon>
        <taxon>Mucoromycotina</taxon>
        <taxon>Mucoromycetes</taxon>
        <taxon>Mucorales</taxon>
        <taxon>Mucorineae</taxon>
        <taxon>Mucoraceae</taxon>
        <taxon>Helicostylum</taxon>
    </lineage>
</organism>
<dbReference type="InterPro" id="IPR011989">
    <property type="entry name" value="ARM-like"/>
</dbReference>
<keyword evidence="5" id="KW-0498">Mitosis</keyword>
<evidence type="ECO:0000256" key="3">
    <source>
        <dbReference type="ARBA" id="ARBA00022618"/>
    </source>
</evidence>
<comment type="caution">
    <text evidence="8">The sequence shown here is derived from an EMBL/GenBank/DDBJ whole genome shotgun (WGS) entry which is preliminary data.</text>
</comment>
<reference evidence="8 9" key="1">
    <citation type="submission" date="2024-04" db="EMBL/GenBank/DDBJ databases">
        <title>genome sequences of Mucor flavus KT1a and Helicostylum pulchrum KT1b strains isolation_sourced from the surface of a dry-aged beef.</title>
        <authorList>
            <person name="Toyotome T."/>
            <person name="Hosono M."/>
            <person name="Torimaru M."/>
            <person name="Fukuda K."/>
            <person name="Mikami N."/>
        </authorList>
    </citation>
    <scope>NUCLEOTIDE SEQUENCE [LARGE SCALE GENOMIC DNA]</scope>
    <source>
        <strain evidence="8 9">KT1b</strain>
    </source>
</reference>
<dbReference type="Proteomes" id="UP001476247">
    <property type="component" value="Unassembled WGS sequence"/>
</dbReference>
<dbReference type="InterPro" id="IPR024395">
    <property type="entry name" value="CLASP_N_dom"/>
</dbReference>
<dbReference type="Pfam" id="PF12348">
    <property type="entry name" value="CLASP_N"/>
    <property type="match status" value="1"/>
</dbReference>
<dbReference type="Gene3D" id="1.25.10.10">
    <property type="entry name" value="Leucine-rich Repeat Variant"/>
    <property type="match status" value="1"/>
</dbReference>
<sequence>MSTSSTMRYTEIASAKCIEKEFQKVNIIFQGKENESNWEQRDGSIKQLSNMLNSTNVDEYKQAIVRGYHSEISGITKSIHSLRTSVAITALSLISAISTTLGSLLNHYTLEIILSNLMKCSSVTKKLISAKVTEVTIVFLQNIGFSPKLLTMLCKSMNEKNVQLRQLCCTYVQTILSTYGSQESTRAAIGKSETSFSIVNFLKKELVDASPAVRDACRSLYWTYSQYWPEKAKKVYNTLDLPTQKALARSKPTSYISSVTSPTRLVKTAASPVRLVKTPSLKRTVSEKSPVLKNTSVPSSSRVVPGKNLPSSSSLPSYSRPAAVPKSTLARSNSSPVKPKPVPTLSKQLKQRPAATATLQRSAPSQRKEDLEAMSLLNMLQDDSSHTKSKGIRILAERIKDVPFEPMSAATLPDNVPQKIDILPLLMDLVARTEFDSEIHQTLMCWECITSIFTSVFSLRHYGPTLIIADQQRKHGCNADKRMKVWKTYSKGLRRLKMFLKRNDTLLAERLLSILQSAKSRDQTLLDASVKCDLKLNPSLQSRLEVGVLKWMNELLQDYIGLPAEEDHDLLEEGSDWLSPSDGNIAEQWFDTAANVQSYISLVVDMLFETNEDDNDKYPLLCSMVRNMKIANQKVFEKKLGQLDEKQKIAVEAALIVDSRSLSRDNELSVLSEDDFSVPCEVENVPPVSRRKRKTPAEVDEEDVGEPQQKVVKNSGDAVNTVSPVQKRKAGSMAQEPAFFNKRTKKCA</sequence>
<gene>
    <name evidence="8" type="ORF">HPULCUR_002961</name>
</gene>
<evidence type="ECO:0000256" key="4">
    <source>
        <dbReference type="ARBA" id="ARBA00022701"/>
    </source>
</evidence>
<proteinExistence type="inferred from homology"/>
<dbReference type="SUPFAM" id="SSF48371">
    <property type="entry name" value="ARM repeat"/>
    <property type="match status" value="1"/>
</dbReference>
<name>A0ABP9XTL6_9FUNG</name>
<evidence type="ECO:0000313" key="8">
    <source>
        <dbReference type="EMBL" id="GAA5797573.1"/>
    </source>
</evidence>
<dbReference type="PANTHER" id="PTHR21567">
    <property type="entry name" value="CLASP"/>
    <property type="match status" value="1"/>
</dbReference>
<accession>A0ABP9XTL6</accession>
<evidence type="ECO:0000256" key="1">
    <source>
        <dbReference type="ARBA" id="ARBA00004186"/>
    </source>
</evidence>
<comment type="similarity">
    <text evidence="2">Belongs to the CLASP family.</text>
</comment>
<evidence type="ECO:0000256" key="2">
    <source>
        <dbReference type="ARBA" id="ARBA00009549"/>
    </source>
</evidence>
<feature type="region of interest" description="Disordered" evidence="6">
    <location>
        <begin position="284"/>
        <end position="368"/>
    </location>
</feature>
<dbReference type="EMBL" id="BAABUJ010000008">
    <property type="protein sequence ID" value="GAA5797573.1"/>
    <property type="molecule type" value="Genomic_DNA"/>
</dbReference>
<keyword evidence="4" id="KW-0493">Microtubule</keyword>
<keyword evidence="5" id="KW-0131">Cell cycle</keyword>
<feature type="region of interest" description="Disordered" evidence="6">
    <location>
        <begin position="687"/>
        <end position="748"/>
    </location>
</feature>
<evidence type="ECO:0000313" key="9">
    <source>
        <dbReference type="Proteomes" id="UP001476247"/>
    </source>
</evidence>
<feature type="compositionally biased region" description="Low complexity" evidence="6">
    <location>
        <begin position="309"/>
        <end position="319"/>
    </location>
</feature>
<evidence type="ECO:0000259" key="7">
    <source>
        <dbReference type="SMART" id="SM01349"/>
    </source>
</evidence>
<protein>
    <recommendedName>
        <fullName evidence="7">TOG domain-containing protein</fullName>
    </recommendedName>
</protein>
<keyword evidence="9" id="KW-1185">Reference proteome</keyword>
<dbReference type="PANTHER" id="PTHR21567:SF9">
    <property type="entry name" value="CLIP-ASSOCIATING PROTEIN"/>
    <property type="match status" value="1"/>
</dbReference>
<dbReference type="InterPro" id="IPR034085">
    <property type="entry name" value="TOG"/>
</dbReference>
<feature type="compositionally biased region" description="Polar residues" evidence="6">
    <location>
        <begin position="292"/>
        <end position="302"/>
    </location>
</feature>
<evidence type="ECO:0000256" key="6">
    <source>
        <dbReference type="SAM" id="MobiDB-lite"/>
    </source>
</evidence>
<feature type="domain" description="TOG" evidence="7">
    <location>
        <begin position="11"/>
        <end position="253"/>
    </location>
</feature>
<dbReference type="InterPro" id="IPR016024">
    <property type="entry name" value="ARM-type_fold"/>
</dbReference>
<comment type="subcellular location">
    <subcellularLocation>
        <location evidence="1">Cytoplasm</location>
        <location evidence="1">Cytoskeleton</location>
        <location evidence="1">Spindle</location>
    </subcellularLocation>
</comment>
<dbReference type="SMART" id="SM01349">
    <property type="entry name" value="TOG"/>
    <property type="match status" value="1"/>
</dbReference>
<keyword evidence="3" id="KW-0132">Cell division</keyword>